<sequence length="173" mass="19737">MSSGDMNGWAKSSRRTDTKPTKVDKDDIPKMKMKDDLRALEKIIAEAQREAAKIRQRLDDVEESGNAPVNKLPAAKPDPELARIFAKNIIRADRYYISQAFHYLDGVLCARYTDALLDQFRDVVGRYCGETPDGQRPEDKEPENKEPEGKEPKTKTSWWCSPFIRPKPAPMAR</sequence>
<organism evidence="2">
    <name type="scientific">Fusarium clavum</name>
    <dbReference type="NCBI Taxonomy" id="2594811"/>
    <lineage>
        <taxon>Eukaryota</taxon>
        <taxon>Fungi</taxon>
        <taxon>Dikarya</taxon>
        <taxon>Ascomycota</taxon>
        <taxon>Pezizomycotina</taxon>
        <taxon>Sordariomycetes</taxon>
        <taxon>Hypocreomycetidae</taxon>
        <taxon>Hypocreales</taxon>
        <taxon>Nectriaceae</taxon>
        <taxon>Fusarium</taxon>
        <taxon>Fusarium incarnatum-equiseti species complex</taxon>
    </lineage>
</organism>
<feature type="compositionally biased region" description="Basic and acidic residues" evidence="1">
    <location>
        <begin position="133"/>
        <end position="154"/>
    </location>
</feature>
<dbReference type="AlphaFoldDB" id="A0A090MHD2"/>
<feature type="region of interest" description="Disordered" evidence="1">
    <location>
        <begin position="1"/>
        <end position="30"/>
    </location>
</feature>
<evidence type="ECO:0000313" key="2">
    <source>
        <dbReference type="EMBL" id="CEG04357.1"/>
    </source>
</evidence>
<gene>
    <name evidence="2" type="ORF">BN850_0046220</name>
</gene>
<proteinExistence type="predicted"/>
<evidence type="ECO:0000256" key="1">
    <source>
        <dbReference type="SAM" id="MobiDB-lite"/>
    </source>
</evidence>
<accession>A0A090MHD2</accession>
<feature type="region of interest" description="Disordered" evidence="1">
    <location>
        <begin position="56"/>
        <end position="75"/>
    </location>
</feature>
<feature type="region of interest" description="Disordered" evidence="1">
    <location>
        <begin position="131"/>
        <end position="173"/>
    </location>
</feature>
<reference evidence="2" key="1">
    <citation type="submission" date="2013-05" db="EMBL/GenBank/DDBJ databases">
        <title>Draft genome sequences of six wheat associated Fusarium spp. isolates.</title>
        <authorList>
            <person name="Moolhuijzen P.M."/>
            <person name="Manners J.M."/>
            <person name="Wilcox S."/>
            <person name="Bellgard M.I."/>
            <person name="Gardiner D.M."/>
        </authorList>
    </citation>
    <scope>NUCLEOTIDE SEQUENCE</scope>
    <source>
        <strain evidence="2">CS3069</strain>
    </source>
</reference>
<name>A0A090MHD2_9HYPO</name>
<feature type="compositionally biased region" description="Basic and acidic residues" evidence="1">
    <location>
        <begin position="14"/>
        <end position="30"/>
    </location>
</feature>
<protein>
    <submittedName>
        <fullName evidence="2">WGS project CBMI000000000 data, contig CS3069_c000978</fullName>
    </submittedName>
</protein>
<comment type="caution">
    <text evidence="2">The sequence shown here is derived from an EMBL/GenBank/DDBJ whole genome shotgun (WGS) entry which is preliminary data.</text>
</comment>
<dbReference type="EMBL" id="CBMI010000976">
    <property type="protein sequence ID" value="CEG04357.1"/>
    <property type="molecule type" value="Genomic_DNA"/>
</dbReference>